<sequence length="311" mass="33862">MKPTVLIATFTALAGFSLGWLLKPAGTAGDASSKGSGESGQVAGGKSHERKDNLVLKPRGPVMDPESATADPEKSSNRMDSRRSIEAARGRTFKGRLTRFTEALGLSQEQKDAIEALATGRMEAFQSLAGSGRPVSEVVAAAADAERLFMREAEKVLDPEQYDALKAKIAREEEGSIQASALTDLSDLSRQIDLSPEQREKSMAAFLAGSKEAYKQRPEGWQILSESFSVFSGADSDMLDDMGPLLNDPEAMKDPQTIFRYQTEARRKDMEQKISQLGDILTPGQLAQYRAILNSRLTVIEQAPPPNLNKR</sequence>
<evidence type="ECO:0000313" key="2">
    <source>
        <dbReference type="EMBL" id="QJE97002.1"/>
    </source>
</evidence>
<dbReference type="EMBL" id="CP051774">
    <property type="protein sequence ID" value="QJE97002.1"/>
    <property type="molecule type" value="Genomic_DNA"/>
</dbReference>
<organism evidence="2 3">
    <name type="scientific">Luteolibacter luteus</name>
    <dbReference type="NCBI Taxonomy" id="2728835"/>
    <lineage>
        <taxon>Bacteria</taxon>
        <taxon>Pseudomonadati</taxon>
        <taxon>Verrucomicrobiota</taxon>
        <taxon>Verrucomicrobiia</taxon>
        <taxon>Verrucomicrobiales</taxon>
        <taxon>Verrucomicrobiaceae</taxon>
        <taxon>Luteolibacter</taxon>
    </lineage>
</organism>
<feature type="region of interest" description="Disordered" evidence="1">
    <location>
        <begin position="26"/>
        <end position="88"/>
    </location>
</feature>
<feature type="compositionally biased region" description="Basic and acidic residues" evidence="1">
    <location>
        <begin position="71"/>
        <end position="88"/>
    </location>
</feature>
<reference evidence="2 3" key="1">
    <citation type="submission" date="2020-04" db="EMBL/GenBank/DDBJ databases">
        <title>Luteolibacter sp. G-1-1-1 isolated from soil.</title>
        <authorList>
            <person name="Dahal R.H."/>
        </authorList>
    </citation>
    <scope>NUCLEOTIDE SEQUENCE [LARGE SCALE GENOMIC DNA]</scope>
    <source>
        <strain evidence="2 3">G-1-1-1</strain>
    </source>
</reference>
<name>A0A858RJH5_9BACT</name>
<proteinExistence type="predicted"/>
<dbReference type="AlphaFoldDB" id="A0A858RJH5"/>
<gene>
    <name evidence="2" type="ORF">HHL09_14805</name>
</gene>
<protein>
    <submittedName>
        <fullName evidence="2">Uncharacterized protein</fullName>
    </submittedName>
</protein>
<evidence type="ECO:0000256" key="1">
    <source>
        <dbReference type="SAM" id="MobiDB-lite"/>
    </source>
</evidence>
<keyword evidence="3" id="KW-1185">Reference proteome</keyword>
<evidence type="ECO:0000313" key="3">
    <source>
        <dbReference type="Proteomes" id="UP000501812"/>
    </source>
</evidence>
<accession>A0A858RJH5</accession>
<dbReference type="KEGG" id="luo:HHL09_14805"/>
<dbReference type="RefSeq" id="WP_169455402.1">
    <property type="nucleotide sequence ID" value="NZ_CP051774.1"/>
</dbReference>
<dbReference type="Proteomes" id="UP000501812">
    <property type="component" value="Chromosome"/>
</dbReference>